<dbReference type="SUPFAM" id="SSF88874">
    <property type="entry name" value="Receptor-binding domain of short tail fibre protein gp12"/>
    <property type="match status" value="1"/>
</dbReference>
<sequence>MGKTVGTSDLLEVWGDERLAQGAPALTTPIIATQRKGFVAGVAASNDATWAINQLGKSINHILQNGVPLWSASTTYDVGDYANHNGTLYKALNATTNSAPSGVNANWVAAALVSDLVPLSPSVGDIKITAYAAPDSGWALCNGQALSRATYAALFAKIGTTYGVGDGSTTFNLPNTLNRFIQGAGAGRPVGTVENETGTVSRDGWGASGGIPGPSNPTVLGRLMTGSGGTEVIEGLESINQAANNNVVTGIKPNNIAFHYMIRIV</sequence>
<dbReference type="Gene3D" id="2.10.10.20">
    <property type="entry name" value="Carbohydrate-binding module superfamily 5/12"/>
    <property type="match status" value="1"/>
</dbReference>
<dbReference type="EMBL" id="LR798317">
    <property type="protein sequence ID" value="CAB5223188.1"/>
    <property type="molecule type" value="Genomic_DNA"/>
</dbReference>
<evidence type="ECO:0000259" key="1">
    <source>
        <dbReference type="Pfam" id="PF07484"/>
    </source>
</evidence>
<dbReference type="GO" id="GO:0004553">
    <property type="term" value="F:hydrolase activity, hydrolyzing O-glycosyl compounds"/>
    <property type="evidence" value="ECO:0007669"/>
    <property type="project" value="InterPro"/>
</dbReference>
<dbReference type="GO" id="GO:0030246">
    <property type="term" value="F:carbohydrate binding"/>
    <property type="evidence" value="ECO:0007669"/>
    <property type="project" value="InterPro"/>
</dbReference>
<feature type="domain" description="Phage tail collar" evidence="1">
    <location>
        <begin position="124"/>
        <end position="181"/>
    </location>
</feature>
<dbReference type="InterPro" id="IPR036573">
    <property type="entry name" value="CBM_sf_5/12"/>
</dbReference>
<organism evidence="2">
    <name type="scientific">uncultured Caudovirales phage</name>
    <dbReference type="NCBI Taxonomy" id="2100421"/>
    <lineage>
        <taxon>Viruses</taxon>
        <taxon>Duplodnaviria</taxon>
        <taxon>Heunggongvirae</taxon>
        <taxon>Uroviricota</taxon>
        <taxon>Caudoviricetes</taxon>
        <taxon>Peduoviridae</taxon>
        <taxon>Maltschvirus</taxon>
        <taxon>Maltschvirus maltsch</taxon>
    </lineage>
</organism>
<dbReference type="Pfam" id="PF07484">
    <property type="entry name" value="Collar"/>
    <property type="match status" value="1"/>
</dbReference>
<dbReference type="InterPro" id="IPR037053">
    <property type="entry name" value="Phage_tail_collar_dom_sf"/>
</dbReference>
<proteinExistence type="predicted"/>
<dbReference type="GO" id="GO:0005975">
    <property type="term" value="P:carbohydrate metabolic process"/>
    <property type="evidence" value="ECO:0007669"/>
    <property type="project" value="InterPro"/>
</dbReference>
<protein>
    <submittedName>
        <fullName evidence="2">Phage tail collar domain containing protein</fullName>
    </submittedName>
</protein>
<name>A0A6J7X239_9CAUD</name>
<dbReference type="Gene3D" id="3.90.1340.10">
    <property type="entry name" value="Phage tail collar domain"/>
    <property type="match status" value="1"/>
</dbReference>
<dbReference type="InterPro" id="IPR011083">
    <property type="entry name" value="Phage_tail_collar_dom"/>
</dbReference>
<dbReference type="SUPFAM" id="SSF51055">
    <property type="entry name" value="Carbohydrate binding domain"/>
    <property type="match status" value="1"/>
</dbReference>
<accession>A0A6J7X239</accession>
<reference evidence="2" key="1">
    <citation type="submission" date="2020-05" db="EMBL/GenBank/DDBJ databases">
        <authorList>
            <person name="Chiriac C."/>
            <person name="Salcher M."/>
            <person name="Ghai R."/>
            <person name="Kavagutti S V."/>
        </authorList>
    </citation>
    <scope>NUCLEOTIDE SEQUENCE</scope>
</reference>
<gene>
    <name evidence="2" type="ORF">UFOVP380_13</name>
</gene>
<dbReference type="GO" id="GO:0005576">
    <property type="term" value="C:extracellular region"/>
    <property type="evidence" value="ECO:0007669"/>
    <property type="project" value="InterPro"/>
</dbReference>
<evidence type="ECO:0000313" key="2">
    <source>
        <dbReference type="EMBL" id="CAB5223188.1"/>
    </source>
</evidence>